<keyword evidence="2" id="KW-1185">Reference proteome</keyword>
<dbReference type="AlphaFoldDB" id="A0A6J8AIZ8"/>
<dbReference type="OrthoDB" id="6131042at2759"/>
<accession>A0A6J8AIZ8</accession>
<dbReference type="PANTHER" id="PTHR21301">
    <property type="entry name" value="REVERSE TRANSCRIPTASE"/>
    <property type="match status" value="1"/>
</dbReference>
<organism evidence="1 2">
    <name type="scientific">Mytilus coruscus</name>
    <name type="common">Sea mussel</name>
    <dbReference type="NCBI Taxonomy" id="42192"/>
    <lineage>
        <taxon>Eukaryota</taxon>
        <taxon>Metazoa</taxon>
        <taxon>Spiralia</taxon>
        <taxon>Lophotrochozoa</taxon>
        <taxon>Mollusca</taxon>
        <taxon>Bivalvia</taxon>
        <taxon>Autobranchia</taxon>
        <taxon>Pteriomorphia</taxon>
        <taxon>Mytilida</taxon>
        <taxon>Mytiloidea</taxon>
        <taxon>Mytilidae</taxon>
        <taxon>Mytilinae</taxon>
        <taxon>Mytilus</taxon>
    </lineage>
</organism>
<proteinExistence type="predicted"/>
<gene>
    <name evidence="1" type="ORF">MCOR_8280</name>
</gene>
<protein>
    <recommendedName>
        <fullName evidence="3">GIY-YIG domain-containing protein</fullName>
    </recommendedName>
</protein>
<name>A0A6J8AIZ8_MYTCO</name>
<dbReference type="EMBL" id="CACVKT020001498">
    <property type="protein sequence ID" value="CAC5368848.1"/>
    <property type="molecule type" value="Genomic_DNA"/>
</dbReference>
<dbReference type="PANTHER" id="PTHR21301:SF10">
    <property type="entry name" value="REVERSE TRANSCRIPTASE DOMAIN-CONTAINING PROTEIN"/>
    <property type="match status" value="1"/>
</dbReference>
<reference evidence="1 2" key="1">
    <citation type="submission" date="2020-06" db="EMBL/GenBank/DDBJ databases">
        <authorList>
            <person name="Li R."/>
            <person name="Bekaert M."/>
        </authorList>
    </citation>
    <scope>NUCLEOTIDE SEQUENCE [LARGE SCALE GENOMIC DNA]</scope>
    <source>
        <strain evidence="2">wild</strain>
    </source>
</reference>
<dbReference type="Proteomes" id="UP000507470">
    <property type="component" value="Unassembled WGS sequence"/>
</dbReference>
<evidence type="ECO:0000313" key="2">
    <source>
        <dbReference type="Proteomes" id="UP000507470"/>
    </source>
</evidence>
<evidence type="ECO:0000313" key="1">
    <source>
        <dbReference type="EMBL" id="CAC5368848.1"/>
    </source>
</evidence>
<evidence type="ECO:0008006" key="3">
    <source>
        <dbReference type="Google" id="ProtNLM"/>
    </source>
</evidence>
<sequence>MREKFLEKNYPDNTIKQAISKAKAINRSELLKQEQTKVQNQTIPFVTNYNGKTKNISKILTNRKYILNRLPETMNLAKYKYTVAYSRNVILRNMLVKSDIKPKYGKIGSKPCGLNCYLCRRMIRTETLKSHANNYQLKMRDDISCTTNNFVYMIVCRICHLQYVLQTGNTLKERFRGHFQDVNTENKYKPISIHFTLPRHNKHDVTITGIGKTPTDVNIRLRTEEACISTLSTAEPWDLTKLLQGKEQ</sequence>